<reference evidence="1 2" key="1">
    <citation type="submission" date="2019-04" db="EMBL/GenBank/DDBJ databases">
        <title>Genome sequence of Bacillus hwajinpoensis strain Y2.</title>
        <authorList>
            <person name="Fair J.L."/>
            <person name="Maclea K.S."/>
        </authorList>
    </citation>
    <scope>NUCLEOTIDE SEQUENCE [LARGE SCALE GENOMIC DNA]</scope>
    <source>
        <strain evidence="1 2">Y2</strain>
    </source>
</reference>
<dbReference type="AlphaFoldDB" id="A0A4U1MJN0"/>
<dbReference type="Proteomes" id="UP000310541">
    <property type="component" value="Unassembled WGS sequence"/>
</dbReference>
<comment type="caution">
    <text evidence="1">The sequence shown here is derived from an EMBL/GenBank/DDBJ whole genome shotgun (WGS) entry which is preliminary data.</text>
</comment>
<dbReference type="EMBL" id="SWFM01000002">
    <property type="protein sequence ID" value="TKD70682.1"/>
    <property type="molecule type" value="Genomic_DNA"/>
</dbReference>
<dbReference type="CDD" id="cd11532">
    <property type="entry name" value="NTP-PPase_COG4997"/>
    <property type="match status" value="1"/>
</dbReference>
<keyword evidence="1" id="KW-0378">Hydrolase</keyword>
<name>A0A4U1MJN0_9BACL</name>
<evidence type="ECO:0000313" key="1">
    <source>
        <dbReference type="EMBL" id="TKD70682.1"/>
    </source>
</evidence>
<proteinExistence type="predicted"/>
<sequence length="107" mass="12394">MSVYNKLVRDRIPEIISNTGKTYETRILTDDEYRSALRKKLLEETNEFLESESDEEAITELADVLEVIHMLTKSHGTSIEEVENVRKRKADERGSFNGKIYLLSVED</sequence>
<dbReference type="RefSeq" id="WP_136946756.1">
    <property type="nucleotide sequence ID" value="NZ_SWFM01000002.1"/>
</dbReference>
<dbReference type="GO" id="GO:0016787">
    <property type="term" value="F:hydrolase activity"/>
    <property type="evidence" value="ECO:0007669"/>
    <property type="project" value="UniProtKB-KW"/>
</dbReference>
<evidence type="ECO:0000313" key="2">
    <source>
        <dbReference type="Proteomes" id="UP000310541"/>
    </source>
</evidence>
<organism evidence="1 2">
    <name type="scientific">Guptibacillus hwajinpoensis</name>
    <dbReference type="NCBI Taxonomy" id="208199"/>
    <lineage>
        <taxon>Bacteria</taxon>
        <taxon>Bacillati</taxon>
        <taxon>Bacillota</taxon>
        <taxon>Bacilli</taxon>
        <taxon>Bacillales</taxon>
        <taxon>Guptibacillaceae</taxon>
        <taxon>Guptibacillus</taxon>
    </lineage>
</organism>
<dbReference type="InterPro" id="IPR021130">
    <property type="entry name" value="PRib-ATP_PPHydrolase-like"/>
</dbReference>
<dbReference type="OrthoDB" id="9813491at2"/>
<dbReference type="InterPro" id="IPR038735">
    <property type="entry name" value="MSMEG_1276-like_NTP-PPase_dom"/>
</dbReference>
<dbReference type="Gene3D" id="1.10.287.1080">
    <property type="entry name" value="MazG-like"/>
    <property type="match status" value="1"/>
</dbReference>
<dbReference type="SUPFAM" id="SSF101386">
    <property type="entry name" value="all-alpha NTP pyrophosphatases"/>
    <property type="match status" value="1"/>
</dbReference>
<accession>A0A4U1MJN0</accession>
<dbReference type="Pfam" id="PF01503">
    <property type="entry name" value="PRA-PH"/>
    <property type="match status" value="1"/>
</dbReference>
<protein>
    <submittedName>
        <fullName evidence="1">Phosphoribosyl-ATP pyrophosphohydrolase</fullName>
    </submittedName>
</protein>
<gene>
    <name evidence="1" type="ORF">FBF83_08660</name>
</gene>